<keyword evidence="1" id="KW-0472">Membrane</keyword>
<keyword evidence="3" id="KW-1185">Reference proteome</keyword>
<dbReference type="PANTHER" id="PTHR39594">
    <property type="entry name" value="PROTEIN YCHQ"/>
    <property type="match status" value="1"/>
</dbReference>
<dbReference type="EMBL" id="CP136336">
    <property type="protein sequence ID" value="WOB09579.1"/>
    <property type="molecule type" value="Genomic_DNA"/>
</dbReference>
<dbReference type="PANTHER" id="PTHR39594:SF1">
    <property type="entry name" value="PROTEIN YCHQ"/>
    <property type="match status" value="1"/>
</dbReference>
<evidence type="ECO:0000313" key="3">
    <source>
        <dbReference type="Proteomes" id="UP001303946"/>
    </source>
</evidence>
<dbReference type="Proteomes" id="UP001303946">
    <property type="component" value="Chromosome"/>
</dbReference>
<proteinExistence type="predicted"/>
<organism evidence="2 3">
    <name type="scientific">Piscinibacter gummiphilus</name>
    <dbReference type="NCBI Taxonomy" id="946333"/>
    <lineage>
        <taxon>Bacteria</taxon>
        <taxon>Pseudomonadati</taxon>
        <taxon>Pseudomonadota</taxon>
        <taxon>Betaproteobacteria</taxon>
        <taxon>Burkholderiales</taxon>
        <taxon>Sphaerotilaceae</taxon>
        <taxon>Piscinibacter</taxon>
    </lineage>
</organism>
<dbReference type="RefSeq" id="WP_316702527.1">
    <property type="nucleotide sequence ID" value="NZ_CP136336.1"/>
</dbReference>
<protein>
    <submittedName>
        <fullName evidence="2">SirB2 family protein</fullName>
    </submittedName>
</protein>
<evidence type="ECO:0000313" key="2">
    <source>
        <dbReference type="EMBL" id="WOB09579.1"/>
    </source>
</evidence>
<feature type="transmembrane region" description="Helical" evidence="1">
    <location>
        <begin position="70"/>
        <end position="90"/>
    </location>
</feature>
<reference evidence="2 3" key="1">
    <citation type="submission" date="2023-10" db="EMBL/GenBank/DDBJ databases">
        <title>Bacteria for the degradation of biodegradable plastic PBAT(Polybutylene adipate terephthalate).</title>
        <authorList>
            <person name="Weon H.-Y."/>
            <person name="Yeon J."/>
        </authorList>
    </citation>
    <scope>NUCLEOTIDE SEQUENCE [LARGE SCALE GENOMIC DNA]</scope>
    <source>
        <strain evidence="2 3">SBD 7-3</strain>
    </source>
</reference>
<evidence type="ECO:0000256" key="1">
    <source>
        <dbReference type="SAM" id="Phobius"/>
    </source>
</evidence>
<gene>
    <name evidence="2" type="ORF">RXV79_05830</name>
</gene>
<feature type="transmembrane region" description="Helical" evidence="1">
    <location>
        <begin position="102"/>
        <end position="119"/>
    </location>
</feature>
<dbReference type="Pfam" id="PF04247">
    <property type="entry name" value="SirB"/>
    <property type="match status" value="1"/>
</dbReference>
<sequence>MDYATVKLIHQSAVVLSIGGFVLRAFASLMGARWVKGRAAKTLPHVIDTVLLASAVTLAVWLHLNPLTTAWLAAKIVALLVYIGLGMVALKPSRPAPQRSMAMLAAFATLAYIVSVAVTKNPLPFVAS</sequence>
<dbReference type="InterPro" id="IPR007360">
    <property type="entry name" value="SirB"/>
</dbReference>
<dbReference type="PIRSF" id="PIRSF005610">
    <property type="entry name" value="SirB"/>
    <property type="match status" value="1"/>
</dbReference>
<accession>A0ABZ0CX83</accession>
<feature type="transmembrane region" description="Helical" evidence="1">
    <location>
        <begin position="12"/>
        <end position="34"/>
    </location>
</feature>
<keyword evidence="1" id="KW-0812">Transmembrane</keyword>
<feature type="transmembrane region" description="Helical" evidence="1">
    <location>
        <begin position="46"/>
        <end position="64"/>
    </location>
</feature>
<name>A0ABZ0CX83_9BURK</name>
<keyword evidence="1" id="KW-1133">Transmembrane helix</keyword>